<feature type="region of interest" description="Disordered" evidence="1">
    <location>
        <begin position="116"/>
        <end position="149"/>
    </location>
</feature>
<name>A0ABR1FP21_AURAN</name>
<dbReference type="EMBL" id="JBBJCI010000314">
    <property type="protein sequence ID" value="KAK7234719.1"/>
    <property type="molecule type" value="Genomic_DNA"/>
</dbReference>
<feature type="compositionally biased region" description="Low complexity" evidence="1">
    <location>
        <begin position="74"/>
        <end position="83"/>
    </location>
</feature>
<feature type="domain" description="WW" evidence="2">
    <location>
        <begin position="100"/>
        <end position="128"/>
    </location>
</feature>
<dbReference type="Proteomes" id="UP001363151">
    <property type="component" value="Unassembled WGS sequence"/>
</dbReference>
<dbReference type="CDD" id="cd00201">
    <property type="entry name" value="WW"/>
    <property type="match status" value="1"/>
</dbReference>
<accession>A0ABR1FP21</accession>
<feature type="compositionally biased region" description="Low complexity" evidence="1">
    <location>
        <begin position="126"/>
        <end position="137"/>
    </location>
</feature>
<dbReference type="SUPFAM" id="SSF51045">
    <property type="entry name" value="WW domain"/>
    <property type="match status" value="1"/>
</dbReference>
<evidence type="ECO:0000256" key="1">
    <source>
        <dbReference type="SAM" id="MobiDB-lite"/>
    </source>
</evidence>
<organism evidence="3 4">
    <name type="scientific">Aureococcus anophagefferens</name>
    <name type="common">Harmful bloom alga</name>
    <dbReference type="NCBI Taxonomy" id="44056"/>
    <lineage>
        <taxon>Eukaryota</taxon>
        <taxon>Sar</taxon>
        <taxon>Stramenopiles</taxon>
        <taxon>Ochrophyta</taxon>
        <taxon>Pelagophyceae</taxon>
        <taxon>Pelagomonadales</taxon>
        <taxon>Pelagomonadaceae</taxon>
        <taxon>Aureococcus</taxon>
    </lineage>
</organism>
<evidence type="ECO:0000259" key="2">
    <source>
        <dbReference type="PROSITE" id="PS50020"/>
    </source>
</evidence>
<comment type="caution">
    <text evidence="3">The sequence shown here is derived from an EMBL/GenBank/DDBJ whole genome shotgun (WGS) entry which is preliminary data.</text>
</comment>
<feature type="compositionally biased region" description="Basic and acidic residues" evidence="1">
    <location>
        <begin position="34"/>
        <end position="51"/>
    </location>
</feature>
<reference evidence="3 4" key="1">
    <citation type="submission" date="2024-03" db="EMBL/GenBank/DDBJ databases">
        <title>Aureococcus anophagefferens CCMP1851 and Kratosvirus quantuckense: Draft genome of a second virus-susceptible host strain in the model system.</title>
        <authorList>
            <person name="Chase E."/>
            <person name="Truchon A.R."/>
            <person name="Schepens W."/>
            <person name="Wilhelm S.W."/>
        </authorList>
    </citation>
    <scope>NUCLEOTIDE SEQUENCE [LARGE SCALE GENOMIC DNA]</scope>
    <source>
        <strain evidence="3 4">CCMP1851</strain>
    </source>
</reference>
<dbReference type="InterPro" id="IPR001202">
    <property type="entry name" value="WW_dom"/>
</dbReference>
<evidence type="ECO:0000313" key="4">
    <source>
        <dbReference type="Proteomes" id="UP001363151"/>
    </source>
</evidence>
<proteinExistence type="predicted"/>
<protein>
    <recommendedName>
        <fullName evidence="2">WW domain-containing protein</fullName>
    </recommendedName>
</protein>
<feature type="region of interest" description="Disordered" evidence="1">
    <location>
        <begin position="17"/>
        <end position="89"/>
    </location>
</feature>
<dbReference type="InterPro" id="IPR036020">
    <property type="entry name" value="WW_dom_sf"/>
</dbReference>
<gene>
    <name evidence="3" type="ORF">SO694_0019906</name>
</gene>
<sequence length="149" mass="15579">MGARSLAIEERLDSYREEAHGASMEATAAVQTAREAKDTAREARDRAEKAASDLALVPHQAPASPSRSDAVAEATSARSPAAGGAAGGALAGASYAADHWVQYYDDASGSDYFYNTVTGDTPWTEPRASPCARATSSRPRRSSRTSTSP</sequence>
<keyword evidence="4" id="KW-1185">Reference proteome</keyword>
<dbReference type="Gene3D" id="2.20.70.10">
    <property type="match status" value="1"/>
</dbReference>
<dbReference type="PROSITE" id="PS50020">
    <property type="entry name" value="WW_DOMAIN_2"/>
    <property type="match status" value="1"/>
</dbReference>
<evidence type="ECO:0000313" key="3">
    <source>
        <dbReference type="EMBL" id="KAK7234719.1"/>
    </source>
</evidence>